<gene>
    <name evidence="1" type="ORF">M0R45_017324</name>
</gene>
<keyword evidence="2" id="KW-1185">Reference proteome</keyword>
<evidence type="ECO:0000313" key="2">
    <source>
        <dbReference type="Proteomes" id="UP001457282"/>
    </source>
</evidence>
<accession>A0AAW1XV72</accession>
<evidence type="ECO:0000313" key="1">
    <source>
        <dbReference type="EMBL" id="KAK9940677.1"/>
    </source>
</evidence>
<name>A0AAW1XV72_RUBAR</name>
<organism evidence="1 2">
    <name type="scientific">Rubus argutus</name>
    <name type="common">Southern blackberry</name>
    <dbReference type="NCBI Taxonomy" id="59490"/>
    <lineage>
        <taxon>Eukaryota</taxon>
        <taxon>Viridiplantae</taxon>
        <taxon>Streptophyta</taxon>
        <taxon>Embryophyta</taxon>
        <taxon>Tracheophyta</taxon>
        <taxon>Spermatophyta</taxon>
        <taxon>Magnoliopsida</taxon>
        <taxon>eudicotyledons</taxon>
        <taxon>Gunneridae</taxon>
        <taxon>Pentapetalae</taxon>
        <taxon>rosids</taxon>
        <taxon>fabids</taxon>
        <taxon>Rosales</taxon>
        <taxon>Rosaceae</taxon>
        <taxon>Rosoideae</taxon>
        <taxon>Rosoideae incertae sedis</taxon>
        <taxon>Rubus</taxon>
    </lineage>
</organism>
<reference evidence="1 2" key="1">
    <citation type="journal article" date="2023" name="G3 (Bethesda)">
        <title>A chromosome-length genome assembly and annotation of blackberry (Rubus argutus, cv. 'Hillquist').</title>
        <authorList>
            <person name="Bruna T."/>
            <person name="Aryal R."/>
            <person name="Dudchenko O."/>
            <person name="Sargent D.J."/>
            <person name="Mead D."/>
            <person name="Buti M."/>
            <person name="Cavallini A."/>
            <person name="Hytonen T."/>
            <person name="Andres J."/>
            <person name="Pham M."/>
            <person name="Weisz D."/>
            <person name="Mascagni F."/>
            <person name="Usai G."/>
            <person name="Natali L."/>
            <person name="Bassil N."/>
            <person name="Fernandez G.E."/>
            <person name="Lomsadze A."/>
            <person name="Armour M."/>
            <person name="Olukolu B."/>
            <person name="Poorten T."/>
            <person name="Britton C."/>
            <person name="Davik J."/>
            <person name="Ashrafi H."/>
            <person name="Aiden E.L."/>
            <person name="Borodovsky M."/>
            <person name="Worthington M."/>
        </authorList>
    </citation>
    <scope>NUCLEOTIDE SEQUENCE [LARGE SCALE GENOMIC DNA]</scope>
    <source>
        <strain evidence="1">PI 553951</strain>
    </source>
</reference>
<dbReference type="PANTHER" id="PTHR33103">
    <property type="entry name" value="OS01G0153900 PROTEIN"/>
    <property type="match status" value="1"/>
</dbReference>
<proteinExistence type="predicted"/>
<dbReference type="Pfam" id="PF05056">
    <property type="entry name" value="DUF674"/>
    <property type="match status" value="1"/>
</dbReference>
<dbReference type="AlphaFoldDB" id="A0AAW1XV72"/>
<comment type="caution">
    <text evidence="1">The sequence shown here is derived from an EMBL/GenBank/DDBJ whole genome shotgun (WGS) entry which is preliminary data.</text>
</comment>
<dbReference type="EMBL" id="JBEDUW010000003">
    <property type="protein sequence ID" value="KAK9940677.1"/>
    <property type="molecule type" value="Genomic_DNA"/>
</dbReference>
<protein>
    <submittedName>
        <fullName evidence="1">Uncharacterized protein</fullName>
    </submittedName>
</protein>
<sequence>MAGPSSLADQDGGIFVKKSARLMITDDLHVISPLSAATWSLITKLGVVNENSKIEQLTFKVGVNEVMELLLSSLVSKTPLTEILMRHKQQKVSTESLGERKCVGLQMSGEMMNENEEKISVKLTVGKSKNIVCYAEAGEDFVNLLFSFLTLPLGFISRHMQDVPWHGSIDHLSESAHDLDEQYLKSNYHKEILVGSKTCPGISCENYFFGIKDGSVGAPYYYAYWYEECLRDRLTADKTLIPSMAATVPLKLRNNKSPQGYLKGATMFTITDKLIRRPLSPILGFSVLNELKVPLTDIKEEIVQVGKLEALRLLVASFVCDSALTDVFIRQLKKEQ</sequence>
<dbReference type="Proteomes" id="UP001457282">
    <property type="component" value="Unassembled WGS sequence"/>
</dbReference>
<dbReference type="InterPro" id="IPR007750">
    <property type="entry name" value="DUF674"/>
</dbReference>
<dbReference type="PANTHER" id="PTHR33103:SF27">
    <property type="entry name" value="OS04G0594700 PROTEIN"/>
    <property type="match status" value="1"/>
</dbReference>